<reference evidence="1 2" key="1">
    <citation type="submission" date="2016-04" db="EMBL/GenBank/DDBJ databases">
        <title>Evolutionary innovation and constraint leading to complex multicellularity in the Ascomycota.</title>
        <authorList>
            <person name="Cisse O."/>
            <person name="Nguyen A."/>
            <person name="Hewitt D.A."/>
            <person name="Jedd G."/>
            <person name="Stajich J.E."/>
        </authorList>
    </citation>
    <scope>NUCLEOTIDE SEQUENCE [LARGE SCALE GENOMIC DNA]</scope>
    <source>
        <strain evidence="1 2">DAH-3</strain>
    </source>
</reference>
<name>A0A1U7LLM5_NEOID</name>
<evidence type="ECO:0000313" key="1">
    <source>
        <dbReference type="EMBL" id="OLL23566.1"/>
    </source>
</evidence>
<keyword evidence="1" id="KW-0328">Glycosyltransferase</keyword>
<dbReference type="AlphaFoldDB" id="A0A1U7LLM5"/>
<accession>A0A1U7LLM5</accession>
<sequence length="216" mass="24841">MVSPRQRLLLTAILIFTFLFFLRYQRPSLIVSTYDTEPSLQVSGVYNGTLGFGQIYCTNLPHRTDRRDAMQLNSIMSGISVEFIDGVYGDKIDNRALIGHLDRNMPDGEKDGTALILEDDLDWDIHLKDTLSKTAEKIREMESERLHTVINDPRLPYGDTWDIIYLGNCYEAAPDDPNTWPHRTYEDPTVPDPEKHSWNVGELFEFFSLKPTGERL</sequence>
<dbReference type="Proteomes" id="UP000186594">
    <property type="component" value="Unassembled WGS sequence"/>
</dbReference>
<proteinExistence type="predicted"/>
<protein>
    <submittedName>
        <fullName evidence="1">Procollagen galactosyltransferase 1-B</fullName>
    </submittedName>
</protein>
<dbReference type="EMBL" id="LXFE01001491">
    <property type="protein sequence ID" value="OLL23566.1"/>
    <property type="molecule type" value="Genomic_DNA"/>
</dbReference>
<dbReference type="GO" id="GO:0016757">
    <property type="term" value="F:glycosyltransferase activity"/>
    <property type="evidence" value="ECO:0007669"/>
    <property type="project" value="UniProtKB-KW"/>
</dbReference>
<evidence type="ECO:0000313" key="2">
    <source>
        <dbReference type="Proteomes" id="UP000186594"/>
    </source>
</evidence>
<comment type="caution">
    <text evidence="1">The sequence shown here is derived from an EMBL/GenBank/DDBJ whole genome shotgun (WGS) entry which is preliminary data.</text>
</comment>
<dbReference type="OrthoDB" id="47375at2759"/>
<dbReference type="STRING" id="1198029.A0A1U7LLM5"/>
<feature type="non-terminal residue" evidence="1">
    <location>
        <position position="216"/>
    </location>
</feature>
<keyword evidence="1" id="KW-0808">Transferase</keyword>
<keyword evidence="2" id="KW-1185">Reference proteome</keyword>
<organism evidence="1 2">
    <name type="scientific">Neolecta irregularis (strain DAH-3)</name>
    <dbReference type="NCBI Taxonomy" id="1198029"/>
    <lineage>
        <taxon>Eukaryota</taxon>
        <taxon>Fungi</taxon>
        <taxon>Dikarya</taxon>
        <taxon>Ascomycota</taxon>
        <taxon>Taphrinomycotina</taxon>
        <taxon>Neolectales</taxon>
        <taxon>Neolectaceae</taxon>
        <taxon>Neolecta</taxon>
    </lineage>
</organism>
<gene>
    <name evidence="1" type="ORF">NEOLI_005370</name>
</gene>